<dbReference type="Gene3D" id="3.30.420.10">
    <property type="entry name" value="Ribonuclease H-like superfamily/Ribonuclease H"/>
    <property type="match status" value="1"/>
</dbReference>
<accession>A0A0C1FI76</accession>
<dbReference type="PROSITE" id="PS50994">
    <property type="entry name" value="INTEGRASE"/>
    <property type="match status" value="1"/>
</dbReference>
<dbReference type="EMBL" id="JSYN01000019">
    <property type="protein sequence ID" value="KIA92662.1"/>
    <property type="molecule type" value="Genomic_DNA"/>
</dbReference>
<protein>
    <submittedName>
        <fullName evidence="2">Integrase</fullName>
    </submittedName>
</protein>
<dbReference type="AlphaFoldDB" id="A0A0C1FI76"/>
<dbReference type="GO" id="GO:0015074">
    <property type="term" value="P:DNA integration"/>
    <property type="evidence" value="ECO:0007669"/>
    <property type="project" value="InterPro"/>
</dbReference>
<dbReference type="InterPro" id="IPR025948">
    <property type="entry name" value="HTH-like_dom"/>
</dbReference>
<feature type="domain" description="Integrase catalytic" evidence="1">
    <location>
        <begin position="96"/>
        <end position="258"/>
    </location>
</feature>
<dbReference type="Proteomes" id="UP000031246">
    <property type="component" value="Unassembled WGS sequence"/>
</dbReference>
<dbReference type="InterPro" id="IPR036397">
    <property type="entry name" value="RNaseH_sf"/>
</dbReference>
<dbReference type="SUPFAM" id="SSF53098">
    <property type="entry name" value="Ribonuclease H-like"/>
    <property type="match status" value="1"/>
</dbReference>
<dbReference type="Pfam" id="PF13276">
    <property type="entry name" value="HTH_21"/>
    <property type="match status" value="1"/>
</dbReference>
<dbReference type="PANTHER" id="PTHR46889">
    <property type="entry name" value="TRANSPOSASE INSF FOR INSERTION SEQUENCE IS3B-RELATED"/>
    <property type="match status" value="1"/>
</dbReference>
<dbReference type="Pfam" id="PF13333">
    <property type="entry name" value="rve_2"/>
    <property type="match status" value="1"/>
</dbReference>
<evidence type="ECO:0000313" key="2">
    <source>
        <dbReference type="EMBL" id="KIA92662.1"/>
    </source>
</evidence>
<organism evidence="2 3">
    <name type="scientific">Pedobacter kyungheensis</name>
    <dbReference type="NCBI Taxonomy" id="1069985"/>
    <lineage>
        <taxon>Bacteria</taxon>
        <taxon>Pseudomonadati</taxon>
        <taxon>Bacteroidota</taxon>
        <taxon>Sphingobacteriia</taxon>
        <taxon>Sphingobacteriales</taxon>
        <taxon>Sphingobacteriaceae</taxon>
        <taxon>Pedobacter</taxon>
    </lineage>
</organism>
<proteinExistence type="predicted"/>
<evidence type="ECO:0000313" key="3">
    <source>
        <dbReference type="Proteomes" id="UP000031246"/>
    </source>
</evidence>
<reference evidence="2 3" key="1">
    <citation type="submission" date="2014-10" db="EMBL/GenBank/DDBJ databases">
        <title>Pedobacter Kyungheensis.</title>
        <authorList>
            <person name="Anderson B.M."/>
            <person name="Newman J.D."/>
        </authorList>
    </citation>
    <scope>NUCLEOTIDE SEQUENCE [LARGE SCALE GENOMIC DNA]</scope>
    <source>
        <strain evidence="2 3">KACC 16221</strain>
    </source>
</reference>
<dbReference type="InterPro" id="IPR050900">
    <property type="entry name" value="Transposase_IS3/IS150/IS904"/>
</dbReference>
<dbReference type="Pfam" id="PF00665">
    <property type="entry name" value="rve"/>
    <property type="match status" value="1"/>
</dbReference>
<gene>
    <name evidence="2" type="ORF">OC25_16055</name>
</gene>
<sequence>MARSSFYYYMKRNKVVDKYQAIRTRIIELSKQHKGRYGYRRMLFQLKKEGYKINHKTVLRLTGEMGLKSIIRLKKYRSYKGEEGKTAPNILKRKFNAERPFEKWATDVTEFSVAGKKLYLSPIIDLFNGEIISYSQSLRPNFEQITGMLDRALKKVPKNAKPILHSDQGWQYRMKDYQDILRKNRIIQSMSRKGNCLDNAVIENFFGTLKSEMFYLKKYLSVEVLQNDIDEYIDYYNYNRIRLNLKGMSPVEYRAHIQIINC</sequence>
<dbReference type="GO" id="GO:0003676">
    <property type="term" value="F:nucleic acid binding"/>
    <property type="evidence" value="ECO:0007669"/>
    <property type="project" value="InterPro"/>
</dbReference>
<dbReference type="InterPro" id="IPR048020">
    <property type="entry name" value="Transpos_IS3"/>
</dbReference>
<name>A0A0C1FI76_9SPHI</name>
<dbReference type="NCBIfam" id="NF033516">
    <property type="entry name" value="transpos_IS3"/>
    <property type="match status" value="1"/>
</dbReference>
<dbReference type="InterPro" id="IPR012337">
    <property type="entry name" value="RNaseH-like_sf"/>
</dbReference>
<dbReference type="InterPro" id="IPR001584">
    <property type="entry name" value="Integrase_cat-core"/>
</dbReference>
<keyword evidence="3" id="KW-1185">Reference proteome</keyword>
<dbReference type="PANTHER" id="PTHR46889:SF4">
    <property type="entry name" value="TRANSPOSASE INSO FOR INSERTION SEQUENCE ELEMENT IS911B-RELATED"/>
    <property type="match status" value="1"/>
</dbReference>
<evidence type="ECO:0000259" key="1">
    <source>
        <dbReference type="PROSITE" id="PS50994"/>
    </source>
</evidence>
<comment type="caution">
    <text evidence="2">The sequence shown here is derived from an EMBL/GenBank/DDBJ whole genome shotgun (WGS) entry which is preliminary data.</text>
</comment>